<dbReference type="EMBL" id="CP136897">
    <property type="protein sequence ID" value="WOL17440.1"/>
    <property type="molecule type" value="Genomic_DNA"/>
</dbReference>
<proteinExistence type="predicted"/>
<reference evidence="2 3" key="1">
    <citation type="submission" date="2023-10" db="EMBL/GenBank/DDBJ databases">
        <title>Chromosome-scale genome assembly provides insights into flower coloration mechanisms of Canna indica.</title>
        <authorList>
            <person name="Li C."/>
        </authorList>
    </citation>
    <scope>NUCLEOTIDE SEQUENCE [LARGE SCALE GENOMIC DNA]</scope>
    <source>
        <tissue evidence="2">Flower</tissue>
    </source>
</reference>
<dbReference type="SUPFAM" id="SSF52047">
    <property type="entry name" value="RNI-like"/>
    <property type="match status" value="1"/>
</dbReference>
<dbReference type="Gene3D" id="1.20.1280.50">
    <property type="match status" value="1"/>
</dbReference>
<evidence type="ECO:0000259" key="1">
    <source>
        <dbReference type="Pfam" id="PF12937"/>
    </source>
</evidence>
<dbReference type="Gene3D" id="3.80.10.10">
    <property type="entry name" value="Ribonuclease Inhibitor"/>
    <property type="match status" value="1"/>
</dbReference>
<sequence length="278" mass="31703">MEEGRRRWEDLETDCLVKVFERLGVDDLAAGASLVCKSWRRASLSPECWKILNFQRIDFTPWGSFASRFKNQMKAASPPPRLSFRAFLEFAVRRSQRSAVQLAFPSGCMANIDDVVHVADECPRLEVLVLPKLSPEEEERMPGLVAKWSHLRCLEMARKPCCFLELLTQISLNCRSFEVLKMSVGRISKEVALTIASLVPRLKHFGLSNGYICRAEMMVMLEGCRELRIFEAVNCIGFAVDEESKKALGMELFDCRGSKLWTPRSQEFSAYCFRIGEV</sequence>
<name>A0AAQ3KZF7_9LILI</name>
<dbReference type="SUPFAM" id="SSF81383">
    <property type="entry name" value="F-box domain"/>
    <property type="match status" value="1"/>
</dbReference>
<dbReference type="Proteomes" id="UP001327560">
    <property type="component" value="Chromosome 8"/>
</dbReference>
<keyword evidence="3" id="KW-1185">Reference proteome</keyword>
<accession>A0AAQ3KZF7</accession>
<dbReference type="PANTHER" id="PTHR38926:SF5">
    <property type="entry name" value="F-BOX AND LEUCINE-RICH REPEAT PROTEIN 6"/>
    <property type="match status" value="1"/>
</dbReference>
<dbReference type="InterPro" id="IPR001810">
    <property type="entry name" value="F-box_dom"/>
</dbReference>
<dbReference type="InterPro" id="IPR036047">
    <property type="entry name" value="F-box-like_dom_sf"/>
</dbReference>
<gene>
    <name evidence="2" type="ORF">Cni_G26232</name>
</gene>
<dbReference type="InterPro" id="IPR032675">
    <property type="entry name" value="LRR_dom_sf"/>
</dbReference>
<dbReference type="PANTHER" id="PTHR38926">
    <property type="entry name" value="F-BOX DOMAIN CONTAINING PROTEIN, EXPRESSED"/>
    <property type="match status" value="1"/>
</dbReference>
<evidence type="ECO:0000313" key="2">
    <source>
        <dbReference type="EMBL" id="WOL17440.1"/>
    </source>
</evidence>
<feature type="domain" description="F-box" evidence="1">
    <location>
        <begin position="13"/>
        <end position="54"/>
    </location>
</feature>
<evidence type="ECO:0000313" key="3">
    <source>
        <dbReference type="Proteomes" id="UP001327560"/>
    </source>
</evidence>
<protein>
    <submittedName>
        <fullName evidence="2">F-box/LRR-repeat protein</fullName>
    </submittedName>
</protein>
<dbReference type="AlphaFoldDB" id="A0AAQ3KZF7"/>
<organism evidence="2 3">
    <name type="scientific">Canna indica</name>
    <name type="common">Indian-shot</name>
    <dbReference type="NCBI Taxonomy" id="4628"/>
    <lineage>
        <taxon>Eukaryota</taxon>
        <taxon>Viridiplantae</taxon>
        <taxon>Streptophyta</taxon>
        <taxon>Embryophyta</taxon>
        <taxon>Tracheophyta</taxon>
        <taxon>Spermatophyta</taxon>
        <taxon>Magnoliopsida</taxon>
        <taxon>Liliopsida</taxon>
        <taxon>Zingiberales</taxon>
        <taxon>Cannaceae</taxon>
        <taxon>Canna</taxon>
    </lineage>
</organism>
<dbReference type="Pfam" id="PF12937">
    <property type="entry name" value="F-box-like"/>
    <property type="match status" value="1"/>
</dbReference>